<dbReference type="PANTHER" id="PTHR42770">
    <property type="entry name" value="AMINO ACID TRANSPORTER-RELATED"/>
    <property type="match status" value="1"/>
</dbReference>
<dbReference type="Gene3D" id="3.40.50.620">
    <property type="entry name" value="HUPs"/>
    <property type="match status" value="2"/>
</dbReference>
<feature type="transmembrane region" description="Helical" evidence="7">
    <location>
        <begin position="289"/>
        <end position="317"/>
    </location>
</feature>
<feature type="transmembrane region" description="Helical" evidence="7">
    <location>
        <begin position="118"/>
        <end position="139"/>
    </location>
</feature>
<feature type="transmembrane region" description="Helical" evidence="7">
    <location>
        <begin position="183"/>
        <end position="205"/>
    </location>
</feature>
<dbReference type="InterPro" id="IPR050367">
    <property type="entry name" value="APC_superfamily"/>
</dbReference>
<feature type="transmembrane region" description="Helical" evidence="7">
    <location>
        <begin position="12"/>
        <end position="36"/>
    </location>
</feature>
<protein>
    <submittedName>
        <fullName evidence="9">Amino acid permease-associated region</fullName>
    </submittedName>
</protein>
<dbReference type="InterPro" id="IPR002293">
    <property type="entry name" value="AA/rel_permease1"/>
</dbReference>
<dbReference type="STRING" id="1227492.C482_08381"/>
<evidence type="ECO:0000256" key="2">
    <source>
        <dbReference type="ARBA" id="ARBA00022475"/>
    </source>
</evidence>
<keyword evidence="4 7" id="KW-1133">Transmembrane helix</keyword>
<keyword evidence="5 7" id="KW-0472">Membrane</keyword>
<evidence type="ECO:0000256" key="4">
    <source>
        <dbReference type="ARBA" id="ARBA00022989"/>
    </source>
</evidence>
<dbReference type="RefSeq" id="WP_006167067.1">
    <property type="nucleotide sequence ID" value="NZ_AOIN01000046.1"/>
</dbReference>
<dbReference type="Pfam" id="PF13520">
    <property type="entry name" value="AA_permease_2"/>
    <property type="match status" value="1"/>
</dbReference>
<proteinExistence type="predicted"/>
<comment type="subcellular location">
    <subcellularLocation>
        <location evidence="1">Cell membrane</location>
        <topology evidence="1">Multi-pass membrane protein</topology>
    </subcellularLocation>
</comment>
<feature type="transmembrane region" description="Helical" evidence="7">
    <location>
        <begin position="370"/>
        <end position="389"/>
    </location>
</feature>
<feature type="compositionally biased region" description="Acidic residues" evidence="6">
    <location>
        <begin position="676"/>
        <end position="698"/>
    </location>
</feature>
<evidence type="ECO:0000256" key="5">
    <source>
        <dbReference type="ARBA" id="ARBA00023136"/>
    </source>
</evidence>
<dbReference type="InterPro" id="IPR014729">
    <property type="entry name" value="Rossmann-like_a/b/a_fold"/>
</dbReference>
<dbReference type="PATRIC" id="fig|1227492.4.peg.1639"/>
<gene>
    <name evidence="9" type="ORF">C482_08381</name>
</gene>
<sequence>MSDQELARDLGFLEAYTLGLGTMIGAGIFVLPGIVAESAGPASMISFAVGGLVALFAALSLSELATGMPKAGGSYYYVNHALGSFFGTIVGWGMWAGLMFATAFYMLGFGQYLLQQSAGAPAVVIAALGMAALLIAVNYRGVKETGSLQNVIVILLVLLILVFITVGLARIDTTLLDPFAPDGWSAVGATVGTVFVAFIGFEVVATSAEEIKDPGRNLPLSMIAAVLTPTALYVLVMLVSTGLLPVPDLEASDIPVADVAGTAAGMFGSLTVGGYTLGPMALGEYTLEFATVGSVMMIAGAVLATISSANASVLSAARVNYAMGRDQILTNWLNDIHNQYRTPYRAILATGVIILALIASPLPIDTLADVASFMFLITYALVHIAVVVLRRAEPNEYDPDFRIPSWLYPLVPVLGFIACLAVLVQMSLTVQLIGVGIVVVSIGWYVFYAQEQAISTTLIGEAVAPADEERPENDIYRVVVPVSNPETQRPLIRYAAASAASQDKDAELVAVNVIEVPPQTSPSQIEFEEERVENQHKLLERTIEAADDLDVHIRTRAIVGRNAGETLLSVLEEEEAAHIVLGWAGERRRRDVLFGSTIDPILERAPCDVTLVRDPTEEPGDIVALAGNGPQAPVAARRAGELRRAFPESSLTLLNVQPPVEQDGGIGVIEADDTAAEGTAEGEDDDSDADADATDDTALDPTAIGRETITDVAASADFTADEYDPRVVVGEDVRDTLLESVLTYDTICVGATGTSTVAQALYGSIPQQLEEEHDGTVLMARGETRTPRTFRQALIQRLER</sequence>
<feature type="transmembrane region" description="Helical" evidence="7">
    <location>
        <begin position="151"/>
        <end position="171"/>
    </location>
</feature>
<evidence type="ECO:0000313" key="9">
    <source>
        <dbReference type="EMBL" id="ELZ01198.1"/>
    </source>
</evidence>
<feature type="domain" description="UspA" evidence="8">
    <location>
        <begin position="477"/>
        <end position="613"/>
    </location>
</feature>
<dbReference type="EMBL" id="AOIN01000046">
    <property type="protein sequence ID" value="ELZ01198.1"/>
    <property type="molecule type" value="Genomic_DNA"/>
</dbReference>
<dbReference type="GO" id="GO:0005886">
    <property type="term" value="C:plasma membrane"/>
    <property type="evidence" value="ECO:0007669"/>
    <property type="project" value="UniProtKB-SubCell"/>
</dbReference>
<dbReference type="SUPFAM" id="SSF52402">
    <property type="entry name" value="Adenine nucleotide alpha hydrolases-like"/>
    <property type="match status" value="2"/>
</dbReference>
<dbReference type="AlphaFoldDB" id="M0ATC5"/>
<feature type="transmembrane region" description="Helical" evidence="7">
    <location>
        <begin position="401"/>
        <end position="424"/>
    </location>
</feature>
<keyword evidence="2" id="KW-1003">Cell membrane</keyword>
<evidence type="ECO:0000313" key="10">
    <source>
        <dbReference type="Proteomes" id="UP000011693"/>
    </source>
</evidence>
<feature type="transmembrane region" description="Helical" evidence="7">
    <location>
        <begin position="346"/>
        <end position="364"/>
    </location>
</feature>
<dbReference type="GO" id="GO:0022857">
    <property type="term" value="F:transmembrane transporter activity"/>
    <property type="evidence" value="ECO:0007669"/>
    <property type="project" value="InterPro"/>
</dbReference>
<evidence type="ECO:0000256" key="7">
    <source>
        <dbReference type="SAM" id="Phobius"/>
    </source>
</evidence>
<keyword evidence="10" id="KW-1185">Reference proteome</keyword>
<feature type="transmembrane region" description="Helical" evidence="7">
    <location>
        <begin position="217"/>
        <end position="239"/>
    </location>
</feature>
<dbReference type="CDD" id="cd00293">
    <property type="entry name" value="USP-like"/>
    <property type="match status" value="1"/>
</dbReference>
<evidence type="ECO:0000259" key="8">
    <source>
        <dbReference type="Pfam" id="PF00582"/>
    </source>
</evidence>
<evidence type="ECO:0000256" key="3">
    <source>
        <dbReference type="ARBA" id="ARBA00022692"/>
    </source>
</evidence>
<feature type="region of interest" description="Disordered" evidence="6">
    <location>
        <begin position="676"/>
        <end position="706"/>
    </location>
</feature>
<dbReference type="OrthoDB" id="56838at2157"/>
<comment type="caution">
    <text evidence="9">The sequence shown here is derived from an EMBL/GenBank/DDBJ whole genome shotgun (WGS) entry which is preliminary data.</text>
</comment>
<evidence type="ECO:0000256" key="1">
    <source>
        <dbReference type="ARBA" id="ARBA00004651"/>
    </source>
</evidence>
<dbReference type="Gene3D" id="1.20.1740.10">
    <property type="entry name" value="Amino acid/polyamine transporter I"/>
    <property type="match status" value="1"/>
</dbReference>
<dbReference type="InterPro" id="IPR006016">
    <property type="entry name" value="UspA"/>
</dbReference>
<dbReference type="PANTHER" id="PTHR42770:SF7">
    <property type="entry name" value="MEMBRANE PROTEIN"/>
    <property type="match status" value="1"/>
</dbReference>
<name>M0ATC5_9EURY</name>
<organism evidence="9 10">
    <name type="scientific">Natrialba chahannaoensis JCM 10990</name>
    <dbReference type="NCBI Taxonomy" id="1227492"/>
    <lineage>
        <taxon>Archaea</taxon>
        <taxon>Methanobacteriati</taxon>
        <taxon>Methanobacteriota</taxon>
        <taxon>Stenosarchaea group</taxon>
        <taxon>Halobacteria</taxon>
        <taxon>Halobacteriales</taxon>
        <taxon>Natrialbaceae</taxon>
        <taxon>Natrialba</taxon>
    </lineage>
</organism>
<feature type="transmembrane region" description="Helical" evidence="7">
    <location>
        <begin position="430"/>
        <end position="448"/>
    </location>
</feature>
<reference evidence="9 10" key="1">
    <citation type="journal article" date="2014" name="PLoS Genet.">
        <title>Phylogenetically driven sequencing of extremely halophilic archaea reveals strategies for static and dynamic osmo-response.</title>
        <authorList>
            <person name="Becker E.A."/>
            <person name="Seitzer P.M."/>
            <person name="Tritt A."/>
            <person name="Larsen D."/>
            <person name="Krusor M."/>
            <person name="Yao A.I."/>
            <person name="Wu D."/>
            <person name="Madern D."/>
            <person name="Eisen J.A."/>
            <person name="Darling A.E."/>
            <person name="Facciotti M.T."/>
        </authorList>
    </citation>
    <scope>NUCLEOTIDE SEQUENCE [LARGE SCALE GENOMIC DNA]</scope>
    <source>
        <strain evidence="9 10">JCM 10990</strain>
    </source>
</reference>
<dbReference type="Pfam" id="PF00582">
    <property type="entry name" value="Usp"/>
    <property type="match status" value="1"/>
</dbReference>
<feature type="transmembrane region" description="Helical" evidence="7">
    <location>
        <begin position="42"/>
        <end position="61"/>
    </location>
</feature>
<evidence type="ECO:0000256" key="6">
    <source>
        <dbReference type="SAM" id="MobiDB-lite"/>
    </source>
</evidence>
<feature type="transmembrane region" description="Helical" evidence="7">
    <location>
        <begin position="82"/>
        <end position="106"/>
    </location>
</feature>
<keyword evidence="3 7" id="KW-0812">Transmembrane</keyword>
<dbReference type="Proteomes" id="UP000011693">
    <property type="component" value="Unassembled WGS sequence"/>
</dbReference>
<accession>M0ATC5</accession>